<dbReference type="Gene3D" id="3.40.50.720">
    <property type="entry name" value="NAD(P)-binding Rossmann-like Domain"/>
    <property type="match status" value="1"/>
</dbReference>
<proteinExistence type="inferred from homology"/>
<protein>
    <submittedName>
        <fullName evidence="3">Uncharacterized protein</fullName>
    </submittedName>
</protein>
<dbReference type="AlphaFoldDB" id="A0A8H7S2V1"/>
<reference evidence="3 4" key="1">
    <citation type="submission" date="2020-12" db="EMBL/GenBank/DDBJ databases">
        <title>Metabolic potential, ecology and presence of endohyphal bacteria is reflected in genomic diversity of Mucoromycotina.</title>
        <authorList>
            <person name="Muszewska A."/>
            <person name="Okrasinska A."/>
            <person name="Steczkiewicz K."/>
            <person name="Drgas O."/>
            <person name="Orlowska M."/>
            <person name="Perlinska-Lenart U."/>
            <person name="Aleksandrzak-Piekarczyk T."/>
            <person name="Szatraj K."/>
            <person name="Zielenkiewicz U."/>
            <person name="Pilsyk S."/>
            <person name="Malc E."/>
            <person name="Mieczkowski P."/>
            <person name="Kruszewska J.S."/>
            <person name="Biernat P."/>
            <person name="Pawlowska J."/>
        </authorList>
    </citation>
    <scope>NUCLEOTIDE SEQUENCE [LARGE SCALE GENOMIC DNA]</scope>
    <source>
        <strain evidence="3 4">CBS 142.35</strain>
    </source>
</reference>
<name>A0A8H7S2V1_9FUNG</name>
<evidence type="ECO:0000256" key="1">
    <source>
        <dbReference type="ARBA" id="ARBA00006484"/>
    </source>
</evidence>
<keyword evidence="2" id="KW-0560">Oxidoreductase</keyword>
<feature type="non-terminal residue" evidence="3">
    <location>
        <position position="1"/>
    </location>
</feature>
<comment type="caution">
    <text evidence="3">The sequence shown here is derived from an EMBL/GenBank/DDBJ whole genome shotgun (WGS) entry which is preliminary data.</text>
</comment>
<dbReference type="PANTHER" id="PTHR24320">
    <property type="entry name" value="RETINOL DEHYDROGENASE"/>
    <property type="match status" value="1"/>
</dbReference>
<accession>A0A8H7S2V1</accession>
<dbReference type="OrthoDB" id="191139at2759"/>
<dbReference type="InterPro" id="IPR036291">
    <property type="entry name" value="NAD(P)-bd_dom_sf"/>
</dbReference>
<organism evidence="3 4">
    <name type="scientific">Circinella minor</name>
    <dbReference type="NCBI Taxonomy" id="1195481"/>
    <lineage>
        <taxon>Eukaryota</taxon>
        <taxon>Fungi</taxon>
        <taxon>Fungi incertae sedis</taxon>
        <taxon>Mucoromycota</taxon>
        <taxon>Mucoromycotina</taxon>
        <taxon>Mucoromycetes</taxon>
        <taxon>Mucorales</taxon>
        <taxon>Lichtheimiaceae</taxon>
        <taxon>Circinella</taxon>
    </lineage>
</organism>
<keyword evidence="4" id="KW-1185">Reference proteome</keyword>
<dbReference type="Proteomes" id="UP000646827">
    <property type="component" value="Unassembled WGS sequence"/>
</dbReference>
<dbReference type="PANTHER" id="PTHR24320:SF148">
    <property type="entry name" value="NAD(P)-BINDING ROSSMANN-FOLD SUPERFAMILY PROTEIN"/>
    <property type="match status" value="1"/>
</dbReference>
<dbReference type="InterPro" id="IPR002347">
    <property type="entry name" value="SDR_fam"/>
</dbReference>
<dbReference type="GO" id="GO:0016491">
    <property type="term" value="F:oxidoreductase activity"/>
    <property type="evidence" value="ECO:0007669"/>
    <property type="project" value="UniProtKB-KW"/>
</dbReference>
<sequence>MIATIILGFIIILLTWRWLQFEPLPLGKRTTESQWSTKINEIIHDLPSFIPTWLRVYAIGIVDTLSTVVWRRLVKANDIGQFLYTFKEKHEQSNRLCILTGGDSGIGLEIARGLLEAGVKVIIASRSIEFAQKVKIQLGSDNMDFLIMDLTSFKSVYQFVDQVKKMIPKGGIDILINNAGIMNTPCHITSDNFESQFQTNCLSPFYLSLLLLPWMNKKDGRILFAASSTLHAASPRLDLSLVHKKYELDGLTHYAHSKLFVTILTQYLQNQLSQTNNNNIQVYCYHPGAVRTKLFSHTTLFTLPILSYLFDFIMLTPTEGAITPLYLCFASFLQEEKRISGRYWSSTVQQPVPECDDLEHVEKIGKAALDFLDLTPSQMETFIH</sequence>
<dbReference type="PRINTS" id="PR00081">
    <property type="entry name" value="GDHRDH"/>
</dbReference>
<dbReference type="Pfam" id="PF00106">
    <property type="entry name" value="adh_short"/>
    <property type="match status" value="1"/>
</dbReference>
<evidence type="ECO:0000313" key="3">
    <source>
        <dbReference type="EMBL" id="KAG2220453.1"/>
    </source>
</evidence>
<evidence type="ECO:0000256" key="2">
    <source>
        <dbReference type="ARBA" id="ARBA00023002"/>
    </source>
</evidence>
<gene>
    <name evidence="3" type="ORF">INT45_004195</name>
</gene>
<comment type="similarity">
    <text evidence="1">Belongs to the short-chain dehydrogenases/reductases (SDR) family.</text>
</comment>
<evidence type="ECO:0000313" key="4">
    <source>
        <dbReference type="Proteomes" id="UP000646827"/>
    </source>
</evidence>
<dbReference type="SUPFAM" id="SSF51735">
    <property type="entry name" value="NAD(P)-binding Rossmann-fold domains"/>
    <property type="match status" value="1"/>
</dbReference>
<dbReference type="EMBL" id="JAEPRB010000140">
    <property type="protein sequence ID" value="KAG2220453.1"/>
    <property type="molecule type" value="Genomic_DNA"/>
</dbReference>